<comment type="caution">
    <text evidence="6">The sequence shown here is derived from an EMBL/GenBank/DDBJ whole genome shotgun (WGS) entry which is preliminary data.</text>
</comment>
<evidence type="ECO:0000256" key="3">
    <source>
        <dbReference type="ARBA" id="ARBA00022989"/>
    </source>
</evidence>
<keyword evidence="4 5" id="KW-0472">Membrane</keyword>
<keyword evidence="3 5" id="KW-1133">Transmembrane helix</keyword>
<feature type="transmembrane region" description="Helical" evidence="5">
    <location>
        <begin position="95"/>
        <end position="115"/>
    </location>
</feature>
<evidence type="ECO:0000256" key="4">
    <source>
        <dbReference type="ARBA" id="ARBA00023136"/>
    </source>
</evidence>
<dbReference type="InterPro" id="IPR016944">
    <property type="entry name" value="UCP030066"/>
</dbReference>
<sequence length="144" mass="15151">MKKVNVLYWVSTVLLSVFLGMGAVSDAMKAPDAVALFGQLGYPEYLLPFLGIAKLLGVAAILIPGFPRIKEWAYAGLTFDLAGAMYSTLAAGGPVSGALFFVAVFAVLFGSYALYHKRRNAASRSLADQSGELAGSKAQPRATA</sequence>
<dbReference type="Pfam" id="PF13564">
    <property type="entry name" value="DoxX_2"/>
    <property type="match status" value="1"/>
</dbReference>
<gene>
    <name evidence="6" type="ORF">IDH41_17315</name>
</gene>
<evidence type="ECO:0000313" key="6">
    <source>
        <dbReference type="EMBL" id="MBD2870341.1"/>
    </source>
</evidence>
<dbReference type="Proteomes" id="UP000632125">
    <property type="component" value="Unassembled WGS sequence"/>
</dbReference>
<proteinExistence type="predicted"/>
<evidence type="ECO:0000256" key="2">
    <source>
        <dbReference type="ARBA" id="ARBA00022692"/>
    </source>
</evidence>
<accession>A0A927CR09</accession>
<organism evidence="6 7">
    <name type="scientific">Paenibacillus arenilitoris</name>
    <dbReference type="NCBI Taxonomy" id="2772299"/>
    <lineage>
        <taxon>Bacteria</taxon>
        <taxon>Bacillati</taxon>
        <taxon>Bacillota</taxon>
        <taxon>Bacilli</taxon>
        <taxon>Bacillales</taxon>
        <taxon>Paenibacillaceae</taxon>
        <taxon>Paenibacillus</taxon>
    </lineage>
</organism>
<evidence type="ECO:0000313" key="7">
    <source>
        <dbReference type="Proteomes" id="UP000632125"/>
    </source>
</evidence>
<comment type="subcellular location">
    <subcellularLocation>
        <location evidence="1">Membrane</location>
        <topology evidence="1">Multi-pass membrane protein</topology>
    </subcellularLocation>
</comment>
<feature type="transmembrane region" description="Helical" evidence="5">
    <location>
        <begin position="7"/>
        <end position="25"/>
    </location>
</feature>
<feature type="transmembrane region" description="Helical" evidence="5">
    <location>
        <begin position="72"/>
        <end position="89"/>
    </location>
</feature>
<evidence type="ECO:0000256" key="5">
    <source>
        <dbReference type="SAM" id="Phobius"/>
    </source>
</evidence>
<protein>
    <submittedName>
        <fullName evidence="6">DoxX family protein</fullName>
    </submittedName>
</protein>
<keyword evidence="7" id="KW-1185">Reference proteome</keyword>
<evidence type="ECO:0000256" key="1">
    <source>
        <dbReference type="ARBA" id="ARBA00004141"/>
    </source>
</evidence>
<dbReference type="RefSeq" id="WP_190863187.1">
    <property type="nucleotide sequence ID" value="NZ_JACXIY010000019.1"/>
</dbReference>
<dbReference type="InterPro" id="IPR032808">
    <property type="entry name" value="DoxX"/>
</dbReference>
<dbReference type="EMBL" id="JACXIY010000019">
    <property type="protein sequence ID" value="MBD2870341.1"/>
    <property type="molecule type" value="Genomic_DNA"/>
</dbReference>
<dbReference type="GO" id="GO:0016020">
    <property type="term" value="C:membrane"/>
    <property type="evidence" value="ECO:0007669"/>
    <property type="project" value="UniProtKB-SubCell"/>
</dbReference>
<feature type="transmembrane region" description="Helical" evidence="5">
    <location>
        <begin position="45"/>
        <end position="65"/>
    </location>
</feature>
<keyword evidence="2 5" id="KW-0812">Transmembrane</keyword>
<reference evidence="6" key="1">
    <citation type="submission" date="2020-09" db="EMBL/GenBank/DDBJ databases">
        <title>A novel bacterium of genus Paenibacillus, isolated from South China Sea.</title>
        <authorList>
            <person name="Huang H."/>
            <person name="Mo K."/>
            <person name="Hu Y."/>
        </authorList>
    </citation>
    <scope>NUCLEOTIDE SEQUENCE</scope>
    <source>
        <strain evidence="6">IB182493</strain>
    </source>
</reference>
<name>A0A927CR09_9BACL</name>
<dbReference type="AlphaFoldDB" id="A0A927CR09"/>
<dbReference type="PIRSF" id="PIRSF030066">
    <property type="entry name" value="UCP030066"/>
    <property type="match status" value="1"/>
</dbReference>